<proteinExistence type="predicted"/>
<feature type="compositionally biased region" description="Basic and acidic residues" evidence="1">
    <location>
        <begin position="42"/>
        <end position="56"/>
    </location>
</feature>
<sequence length="337" mass="37353">MEKKTEEGDRERTTRGEPPSRKPPSPQPHSHHQTKPTSTATDGRRPAPIDADKGVVRLESSSTGSSFPADRSKPVPLAVVSLDSSRLEGVSKCHHGEVECVLIVIYSEGRKFPFNLRRLGELAPVDRESNRSRKDNRGSSHEATSAKQQGESAPPPERANMHGASEQYHGEQVWKSSQNASTATNPMYDNPGRTVGPPHLANYTSGQRFGWEYRYRNDHGQHQGSTAGYISGFFRRCTRPDDTRQNRDEPARRGILTLPGTDHDVRLSQASLSLKSRFHNDIQIPLLHGLRHEEHNIVMPFRTKTINDTAGLGYVGQAHGSIATTFTYRIDPSATPG</sequence>
<evidence type="ECO:0000256" key="1">
    <source>
        <dbReference type="SAM" id="MobiDB-lite"/>
    </source>
</evidence>
<dbReference type="Proteomes" id="UP000597762">
    <property type="component" value="Unassembled WGS sequence"/>
</dbReference>
<feature type="compositionally biased region" description="Basic and acidic residues" evidence="1">
    <location>
        <begin position="1"/>
        <end position="20"/>
    </location>
</feature>
<feature type="region of interest" description="Disordered" evidence="1">
    <location>
        <begin position="126"/>
        <end position="201"/>
    </location>
</feature>
<dbReference type="OrthoDB" id="7612158at2759"/>
<feature type="compositionally biased region" description="Polar residues" evidence="1">
    <location>
        <begin position="174"/>
        <end position="187"/>
    </location>
</feature>
<comment type="caution">
    <text evidence="2">The sequence shown here is derived from an EMBL/GenBank/DDBJ whole genome shotgun (WGS) entry which is preliminary data.</text>
</comment>
<feature type="region of interest" description="Disordered" evidence="1">
    <location>
        <begin position="1"/>
        <end position="72"/>
    </location>
</feature>
<evidence type="ECO:0000313" key="3">
    <source>
        <dbReference type="Proteomes" id="UP000597762"/>
    </source>
</evidence>
<keyword evidence="3" id="KW-1185">Reference proteome</keyword>
<feature type="compositionally biased region" description="Polar residues" evidence="1">
    <location>
        <begin position="141"/>
        <end position="151"/>
    </location>
</feature>
<evidence type="ECO:0000313" key="2">
    <source>
        <dbReference type="EMBL" id="CAE1311495.1"/>
    </source>
</evidence>
<gene>
    <name evidence="2" type="ORF">SPHA_62914</name>
</gene>
<feature type="compositionally biased region" description="Basic and acidic residues" evidence="1">
    <location>
        <begin position="126"/>
        <end position="140"/>
    </location>
</feature>
<reference evidence="2" key="1">
    <citation type="submission" date="2021-01" db="EMBL/GenBank/DDBJ databases">
        <authorList>
            <person name="Li R."/>
            <person name="Bekaert M."/>
        </authorList>
    </citation>
    <scope>NUCLEOTIDE SEQUENCE</scope>
    <source>
        <strain evidence="2">Farmed</strain>
    </source>
</reference>
<dbReference type="AlphaFoldDB" id="A0A812DY56"/>
<dbReference type="EMBL" id="CAHIKZ030004502">
    <property type="protein sequence ID" value="CAE1311495.1"/>
    <property type="molecule type" value="Genomic_DNA"/>
</dbReference>
<protein>
    <submittedName>
        <fullName evidence="2">Uncharacterized protein</fullName>
    </submittedName>
</protein>
<organism evidence="2 3">
    <name type="scientific">Acanthosepion pharaonis</name>
    <name type="common">Pharaoh cuttlefish</name>
    <name type="synonym">Sepia pharaonis</name>
    <dbReference type="NCBI Taxonomy" id="158019"/>
    <lineage>
        <taxon>Eukaryota</taxon>
        <taxon>Metazoa</taxon>
        <taxon>Spiralia</taxon>
        <taxon>Lophotrochozoa</taxon>
        <taxon>Mollusca</taxon>
        <taxon>Cephalopoda</taxon>
        <taxon>Coleoidea</taxon>
        <taxon>Decapodiformes</taxon>
        <taxon>Sepiida</taxon>
        <taxon>Sepiina</taxon>
        <taxon>Sepiidae</taxon>
        <taxon>Acanthosepion</taxon>
    </lineage>
</organism>
<name>A0A812DY56_ACAPH</name>
<accession>A0A812DY56</accession>